<dbReference type="RefSeq" id="WP_425440240.1">
    <property type="nucleotide sequence ID" value="NZ_OCTN01000001.1"/>
</dbReference>
<evidence type="ECO:0000256" key="3">
    <source>
        <dbReference type="ARBA" id="ARBA00012030"/>
    </source>
</evidence>
<dbReference type="Pfam" id="PF03167">
    <property type="entry name" value="UDG"/>
    <property type="match status" value="1"/>
</dbReference>
<evidence type="ECO:0000313" key="13">
    <source>
        <dbReference type="EMBL" id="SOH93181.1"/>
    </source>
</evidence>
<feature type="domain" description="Uracil-DNA glycosylase-like" evidence="12">
    <location>
        <begin position="107"/>
        <end position="259"/>
    </location>
</feature>
<dbReference type="Gene3D" id="3.40.470.10">
    <property type="entry name" value="Uracil-DNA glycosylase-like domain"/>
    <property type="match status" value="1"/>
</dbReference>
<dbReference type="InterPro" id="IPR005122">
    <property type="entry name" value="Uracil-DNA_glycosylase-like"/>
</dbReference>
<dbReference type="PANTHER" id="PTHR33693">
    <property type="entry name" value="TYPE-5 URACIL-DNA GLYCOSYLASE"/>
    <property type="match status" value="1"/>
</dbReference>
<evidence type="ECO:0000256" key="11">
    <source>
        <dbReference type="ARBA" id="ARBA00023204"/>
    </source>
</evidence>
<dbReference type="InterPro" id="IPR036895">
    <property type="entry name" value="Uracil-DNA_glycosylase-like_sf"/>
</dbReference>
<evidence type="ECO:0000256" key="5">
    <source>
        <dbReference type="ARBA" id="ARBA00022485"/>
    </source>
</evidence>
<evidence type="ECO:0000256" key="1">
    <source>
        <dbReference type="ARBA" id="ARBA00001400"/>
    </source>
</evidence>
<dbReference type="EC" id="3.2.2.27" evidence="3"/>
<evidence type="ECO:0000256" key="10">
    <source>
        <dbReference type="ARBA" id="ARBA00023014"/>
    </source>
</evidence>
<accession>A0A2C9CNS4</accession>
<evidence type="ECO:0000259" key="12">
    <source>
        <dbReference type="SMART" id="SM00986"/>
    </source>
</evidence>
<dbReference type="SMART" id="SM00986">
    <property type="entry name" value="UDG"/>
    <property type="match status" value="1"/>
</dbReference>
<name>A0A2C9CNS4_9RHOB</name>
<evidence type="ECO:0000256" key="9">
    <source>
        <dbReference type="ARBA" id="ARBA00023004"/>
    </source>
</evidence>
<evidence type="ECO:0000256" key="2">
    <source>
        <dbReference type="ARBA" id="ARBA00006521"/>
    </source>
</evidence>
<protein>
    <recommendedName>
        <fullName evidence="4">Type-4 uracil-DNA glycosylase</fullName>
        <ecNumber evidence="3">3.2.2.27</ecNumber>
    </recommendedName>
</protein>
<keyword evidence="9" id="KW-0408">Iron</keyword>
<evidence type="ECO:0000256" key="7">
    <source>
        <dbReference type="ARBA" id="ARBA00022763"/>
    </source>
</evidence>
<keyword evidence="11" id="KW-0234">DNA repair</keyword>
<organism evidence="13 14">
    <name type="scientific">Pontivivens marinum</name>
    <dbReference type="NCBI Taxonomy" id="1690039"/>
    <lineage>
        <taxon>Bacteria</taxon>
        <taxon>Pseudomonadati</taxon>
        <taxon>Pseudomonadota</taxon>
        <taxon>Alphaproteobacteria</taxon>
        <taxon>Rhodobacterales</taxon>
        <taxon>Paracoccaceae</taxon>
        <taxon>Pontivivens</taxon>
    </lineage>
</organism>
<dbReference type="GO" id="GO:0046872">
    <property type="term" value="F:metal ion binding"/>
    <property type="evidence" value="ECO:0007669"/>
    <property type="project" value="UniProtKB-KW"/>
</dbReference>
<keyword evidence="7" id="KW-0227">DNA damage</keyword>
<sequence length="268" mass="29110">MDHIDHQTLLAALAWQVEMGVDEAIGDDPVDRYSAPPPPEPVVQAPPVVQAISAQKLAENEHAQLIANFTAQAHAMAAGCATLPALHDAMQAFDGCTLKQGARNFVFSDGHASARLMIVGEAPGRDEDREGRPFVGRSGQLLDKMLAAIGRDRSSEAPDQGAYITNVMPWRPPANRDPVGEEVAMMRPFLLRHITLAQPDCLLLLGNSAMKTLFEVEQGITAMRGQWREVAGVPAIASFHPAALLRNGLHKKSAWQDLLHIKSRLDKT</sequence>
<dbReference type="GO" id="GO:0051539">
    <property type="term" value="F:4 iron, 4 sulfur cluster binding"/>
    <property type="evidence" value="ECO:0007669"/>
    <property type="project" value="UniProtKB-KW"/>
</dbReference>
<evidence type="ECO:0000256" key="6">
    <source>
        <dbReference type="ARBA" id="ARBA00022723"/>
    </source>
</evidence>
<proteinExistence type="inferred from homology"/>
<dbReference type="CDD" id="cd10030">
    <property type="entry name" value="UDG-F4_TTUDGA_SPO1dp_like"/>
    <property type="match status" value="1"/>
</dbReference>
<evidence type="ECO:0000256" key="8">
    <source>
        <dbReference type="ARBA" id="ARBA00022801"/>
    </source>
</evidence>
<evidence type="ECO:0000256" key="4">
    <source>
        <dbReference type="ARBA" id="ARBA00019403"/>
    </source>
</evidence>
<dbReference type="GO" id="GO:0006281">
    <property type="term" value="P:DNA repair"/>
    <property type="evidence" value="ECO:0007669"/>
    <property type="project" value="UniProtKB-KW"/>
</dbReference>
<dbReference type="AlphaFoldDB" id="A0A2C9CNS4"/>
<dbReference type="Proteomes" id="UP000220034">
    <property type="component" value="Unassembled WGS sequence"/>
</dbReference>
<keyword evidence="8" id="KW-0378">Hydrolase</keyword>
<keyword evidence="14" id="KW-1185">Reference proteome</keyword>
<reference evidence="14" key="1">
    <citation type="submission" date="2017-09" db="EMBL/GenBank/DDBJ databases">
        <authorList>
            <person name="Varghese N."/>
            <person name="Submissions S."/>
        </authorList>
    </citation>
    <scope>NUCLEOTIDE SEQUENCE [LARGE SCALE GENOMIC DNA]</scope>
    <source>
        <strain evidence="14">C7</strain>
    </source>
</reference>
<dbReference type="EMBL" id="OCTN01000001">
    <property type="protein sequence ID" value="SOH93181.1"/>
    <property type="molecule type" value="Genomic_DNA"/>
</dbReference>
<keyword evidence="5" id="KW-0004">4Fe-4S</keyword>
<dbReference type="InterPro" id="IPR005273">
    <property type="entry name" value="Ura-DNA_glyco_family4"/>
</dbReference>
<comment type="catalytic activity">
    <reaction evidence="1">
        <text>Hydrolyzes single-stranded DNA or mismatched double-stranded DNA and polynucleotides, releasing free uracil.</text>
        <dbReference type="EC" id="3.2.2.27"/>
    </reaction>
</comment>
<comment type="similarity">
    <text evidence="2">Belongs to the uracil-DNA glycosylase (UDG) superfamily. Type 4 (UDGa) family.</text>
</comment>
<evidence type="ECO:0000313" key="14">
    <source>
        <dbReference type="Proteomes" id="UP000220034"/>
    </source>
</evidence>
<dbReference type="SMART" id="SM00987">
    <property type="entry name" value="UreE_C"/>
    <property type="match status" value="1"/>
</dbReference>
<dbReference type="InterPro" id="IPR051536">
    <property type="entry name" value="UDG_Type-4/5"/>
</dbReference>
<gene>
    <name evidence="13" type="ORF">SAMN06273572_1011036</name>
</gene>
<dbReference type="SUPFAM" id="SSF52141">
    <property type="entry name" value="Uracil-DNA glycosylase-like"/>
    <property type="match status" value="1"/>
</dbReference>
<dbReference type="PANTHER" id="PTHR33693:SF1">
    <property type="entry name" value="TYPE-4 URACIL-DNA GLYCOSYLASE"/>
    <property type="match status" value="1"/>
</dbReference>
<dbReference type="NCBIfam" id="TIGR00758">
    <property type="entry name" value="UDG_fam4"/>
    <property type="match status" value="1"/>
</dbReference>
<keyword evidence="6" id="KW-0479">Metal-binding</keyword>
<dbReference type="GO" id="GO:0004844">
    <property type="term" value="F:uracil DNA N-glycosylase activity"/>
    <property type="evidence" value="ECO:0007669"/>
    <property type="project" value="UniProtKB-EC"/>
</dbReference>
<keyword evidence="10" id="KW-0411">Iron-sulfur</keyword>